<sequence>MTTDDSFERFRACAQAYGHAMHRWPADDQALHTRYADTAAGRHLLREAARLDELLDRDAPAPARPELLAAILRQSAPHAMMRTPPRHRRSWLTAAAVTLTLIVGFALGWQQQAADEPETALLLGAIGPLAMLP</sequence>
<dbReference type="AlphaFoldDB" id="A0A317MZV3"/>
<organism evidence="2 3">
    <name type="scientific">Plasticicumulans acidivorans</name>
    <dbReference type="NCBI Taxonomy" id="886464"/>
    <lineage>
        <taxon>Bacteria</taxon>
        <taxon>Pseudomonadati</taxon>
        <taxon>Pseudomonadota</taxon>
        <taxon>Gammaproteobacteria</taxon>
        <taxon>Candidatus Competibacteraceae</taxon>
        <taxon>Plasticicumulans</taxon>
    </lineage>
</organism>
<evidence type="ECO:0000313" key="3">
    <source>
        <dbReference type="Proteomes" id="UP000246569"/>
    </source>
</evidence>
<dbReference type="Proteomes" id="UP000246569">
    <property type="component" value="Unassembled WGS sequence"/>
</dbReference>
<evidence type="ECO:0000313" key="2">
    <source>
        <dbReference type="EMBL" id="PWV65523.1"/>
    </source>
</evidence>
<keyword evidence="1" id="KW-0812">Transmembrane</keyword>
<reference evidence="2 3" key="1">
    <citation type="submission" date="2018-05" db="EMBL/GenBank/DDBJ databases">
        <title>Genomic Encyclopedia of Type Strains, Phase IV (KMG-IV): sequencing the most valuable type-strain genomes for metagenomic binning, comparative biology and taxonomic classification.</title>
        <authorList>
            <person name="Goeker M."/>
        </authorList>
    </citation>
    <scope>NUCLEOTIDE SEQUENCE [LARGE SCALE GENOMIC DNA]</scope>
    <source>
        <strain evidence="2 3">DSM 23606</strain>
    </source>
</reference>
<dbReference type="RefSeq" id="WP_110016534.1">
    <property type="nucleotide sequence ID" value="NZ_QGTJ01000001.1"/>
</dbReference>
<gene>
    <name evidence="2" type="ORF">C7443_1016</name>
</gene>
<dbReference type="EMBL" id="QGTJ01000001">
    <property type="protein sequence ID" value="PWV65523.1"/>
    <property type="molecule type" value="Genomic_DNA"/>
</dbReference>
<comment type="caution">
    <text evidence="2">The sequence shown here is derived from an EMBL/GenBank/DDBJ whole genome shotgun (WGS) entry which is preliminary data.</text>
</comment>
<protein>
    <submittedName>
        <fullName evidence="2">Uncharacterized protein</fullName>
    </submittedName>
</protein>
<accession>A0A317MZV3</accession>
<keyword evidence="3" id="KW-1185">Reference proteome</keyword>
<evidence type="ECO:0000256" key="1">
    <source>
        <dbReference type="SAM" id="Phobius"/>
    </source>
</evidence>
<name>A0A317MZV3_9GAMM</name>
<feature type="transmembrane region" description="Helical" evidence="1">
    <location>
        <begin position="90"/>
        <end position="109"/>
    </location>
</feature>
<keyword evidence="1" id="KW-0472">Membrane</keyword>
<keyword evidence="1" id="KW-1133">Transmembrane helix</keyword>
<proteinExistence type="predicted"/>